<organism evidence="1 2">
    <name type="scientific">Tritrichomonas musculus</name>
    <dbReference type="NCBI Taxonomy" id="1915356"/>
    <lineage>
        <taxon>Eukaryota</taxon>
        <taxon>Metamonada</taxon>
        <taxon>Parabasalia</taxon>
        <taxon>Tritrichomonadida</taxon>
        <taxon>Tritrichomonadidae</taxon>
        <taxon>Tritrichomonas</taxon>
    </lineage>
</organism>
<evidence type="ECO:0000313" key="1">
    <source>
        <dbReference type="EMBL" id="KAK8899530.1"/>
    </source>
</evidence>
<reference evidence="1 2" key="1">
    <citation type="submission" date="2024-04" db="EMBL/GenBank/DDBJ databases">
        <title>Tritrichomonas musculus Genome.</title>
        <authorList>
            <person name="Alves-Ferreira E."/>
            <person name="Grigg M."/>
            <person name="Lorenzi H."/>
            <person name="Galac M."/>
        </authorList>
    </citation>
    <scope>NUCLEOTIDE SEQUENCE [LARGE SCALE GENOMIC DNA]</scope>
    <source>
        <strain evidence="1 2">EAF2021</strain>
    </source>
</reference>
<keyword evidence="2" id="KW-1185">Reference proteome</keyword>
<gene>
    <name evidence="1" type="ORF">M9Y10_001846</name>
</gene>
<dbReference type="Proteomes" id="UP001470230">
    <property type="component" value="Unassembled WGS sequence"/>
</dbReference>
<evidence type="ECO:0000313" key="2">
    <source>
        <dbReference type="Proteomes" id="UP001470230"/>
    </source>
</evidence>
<accession>A0ABR2L851</accession>
<sequence length="1109" mass="126270">MQKPSDFSQNRLLSHTIRFLHGDKSKFDNILSLLDTTSIEHLVLTFSFLINWLSNHLMDESMIDTYDDAIQSVFQLASLILKKVPPVVFYHRLPENIFGSSDCSHWLINELLEPIKKRILRLRSYINPHDAFDLMCTIEPVFHTDEKEKDKSSNNENYLRIEKNANTNFEAIMFKYMKCLIMNRMPIQYFKKFESFQRSRLILTNVIIEILEELNQSRTATHEELLSAFSSIFLYIYAFSFDNEIDGQVLCEYLRSRSFLSPLCLIALVKYIISYLYLFNLLVPSQPINEDAKDTTKNVELQPYTFLDITNDKTLNILIQELPTILSNYFFPKTIKKENEINVNNIEMQSEDNKFYIYMHLSSIDPGLKIKKIFFKAKEKLFKPCHVYSMGLLLLRCIIISLQRTLVNVDEKDYISPTFSTFIKNVFAILATTFPEQLATKFFDASITDSKMITSTLGGIFLHLLPVVLRNPTHDNLIKHCLRATDDSPKNGRILIAKLLLSDTPKSSPSVIDKIRESKDLITILNYIDAFTNFNRLRNFKEAISIEKSRLDLLNQLIIESNYTNDIINKNGKNFIFGPFDAISTKDRQMNNLSNSIMKAFKSTNKMNAMNELIINSTDEDQAWVILAFSYTSLIEDESFCETIAEMVASELTKSGQKQASRGNKLNLLKSDHYYVVAQSLLGRLISFSKIKPAIKISQAMVPYLSKDFAALHYITKFLSKYRSMCPIGVLESFSHVVASLPCASEYYDPNRNPEATSLSFNAANSNHSNLINKVFSIAQMLDECSCKLIQNPDVVIQEYQSPFQHAMAFAICIIALTTSNQSSENISNISNSGNIGNTTVSEVGDNSLNMISNSFDFDSNQGSSFYNSYMDFGNFDAVSNFDTPTPTGFNPAATFDPPTPKPSSNPNEIVPESITNDIAEALLSPANCFTRVCMKRETYVKYSAMVAACMDDNVAIKYWDLIVNGPNNELLIYAGQIFLLNANLKILEYACHSLAKYIVNFNSNYSNPGMTDNDLNIKINFFFKILMPSVWRIQGDKRLGLVLLDGVLKSVTKKTPKKLFNTILDIISYVYLKLELFKERNIILNSAIKAGYLPEMVLLLQSILPTTP</sequence>
<dbReference type="EMBL" id="JAPFFF010000001">
    <property type="protein sequence ID" value="KAK8899530.1"/>
    <property type="molecule type" value="Genomic_DNA"/>
</dbReference>
<protein>
    <submittedName>
        <fullName evidence="1">Uncharacterized protein</fullName>
    </submittedName>
</protein>
<proteinExistence type="predicted"/>
<comment type="caution">
    <text evidence="1">The sequence shown here is derived from an EMBL/GenBank/DDBJ whole genome shotgun (WGS) entry which is preliminary data.</text>
</comment>
<name>A0ABR2L851_9EUKA</name>